<name>A0A8H7EXA6_AGABI</name>
<gene>
    <name evidence="1" type="ORF">Agabi119p4_9943</name>
</gene>
<proteinExistence type="predicted"/>
<dbReference type="EMBL" id="JABXXO010000013">
    <property type="protein sequence ID" value="KAF7761951.1"/>
    <property type="molecule type" value="Genomic_DNA"/>
</dbReference>
<dbReference type="Proteomes" id="UP000629468">
    <property type="component" value="Unassembled WGS sequence"/>
</dbReference>
<organism evidence="1 2">
    <name type="scientific">Agaricus bisporus var. burnettii</name>
    <dbReference type="NCBI Taxonomy" id="192524"/>
    <lineage>
        <taxon>Eukaryota</taxon>
        <taxon>Fungi</taxon>
        <taxon>Dikarya</taxon>
        <taxon>Basidiomycota</taxon>
        <taxon>Agaricomycotina</taxon>
        <taxon>Agaricomycetes</taxon>
        <taxon>Agaricomycetidae</taxon>
        <taxon>Agaricales</taxon>
        <taxon>Agaricineae</taxon>
        <taxon>Agaricaceae</taxon>
        <taxon>Agaricus</taxon>
    </lineage>
</organism>
<comment type="caution">
    <text evidence="1">The sequence shown here is derived from an EMBL/GenBank/DDBJ whole genome shotgun (WGS) entry which is preliminary data.</text>
</comment>
<evidence type="ECO:0000313" key="1">
    <source>
        <dbReference type="EMBL" id="KAF7761951.1"/>
    </source>
</evidence>
<protein>
    <submittedName>
        <fullName evidence="1">Uncharacterized protein</fullName>
    </submittedName>
</protein>
<accession>A0A8H7EXA6</accession>
<reference evidence="1 2" key="1">
    <citation type="journal article" name="Sci. Rep.">
        <title>Telomere-to-telomere assembled and centromere annotated genomes of the two main subspecies of the button mushroom Agaricus bisporus reveal especially polymorphic chromosome ends.</title>
        <authorList>
            <person name="Sonnenberg A.S.M."/>
            <person name="Sedaghat-Telgerd N."/>
            <person name="Lavrijssen B."/>
            <person name="Ohm R.A."/>
            <person name="Hendrickx P.M."/>
            <person name="Scholtmeijer K."/>
            <person name="Baars J.J.P."/>
            <person name="van Peer A."/>
        </authorList>
    </citation>
    <scope>NUCLEOTIDE SEQUENCE [LARGE SCALE GENOMIC DNA]</scope>
    <source>
        <strain evidence="1 2">H119_p4</strain>
    </source>
</reference>
<sequence length="206" mass="23631">MPARRTRLSANDLEFIDEVMRRYAYFKRIFNEQNDVFYANQVEYQAALARFDGGKNSPHPIGPNWRPAQDQIENYLKMCETLCCKEINDFVDRIIVQHASHAGLIMIEIHNQQQLLSTLPETFCSSMTLSATSSSSATSCSIVEPAQHSRSLIPEEITRFMTSFDSLAGKRFVLYPDETEEITYQVASYCTIRKQYEILSGSVWMS</sequence>
<dbReference type="AlphaFoldDB" id="A0A8H7EXA6"/>
<evidence type="ECO:0000313" key="2">
    <source>
        <dbReference type="Proteomes" id="UP000629468"/>
    </source>
</evidence>